<dbReference type="PANTHER" id="PTHR24287">
    <property type="entry name" value="P450, PUTATIVE (EUROFUNG)-RELATED"/>
    <property type="match status" value="1"/>
</dbReference>
<evidence type="ECO:0000256" key="1">
    <source>
        <dbReference type="ARBA" id="ARBA00001971"/>
    </source>
</evidence>
<evidence type="ECO:0000256" key="3">
    <source>
        <dbReference type="ARBA" id="ARBA00022617"/>
    </source>
</evidence>
<dbReference type="InterPro" id="IPR002402">
    <property type="entry name" value="Cyt_P450_E_grp-II"/>
</dbReference>
<comment type="similarity">
    <text evidence="2">Belongs to the cytochrome P450 family.</text>
</comment>
<dbReference type="Proteomes" id="UP000664534">
    <property type="component" value="Unassembled WGS sequence"/>
</dbReference>
<keyword evidence="8" id="KW-0472">Membrane</keyword>
<protein>
    <recommendedName>
        <fullName evidence="11">Cytochrome P450</fullName>
    </recommendedName>
</protein>
<reference evidence="9" key="1">
    <citation type="submission" date="2021-03" db="EMBL/GenBank/DDBJ databases">
        <authorList>
            <person name="Tagirdzhanova G."/>
        </authorList>
    </citation>
    <scope>NUCLEOTIDE SEQUENCE</scope>
</reference>
<comment type="cofactor">
    <cofactor evidence="1">
        <name>heme</name>
        <dbReference type="ChEBI" id="CHEBI:30413"/>
    </cofactor>
</comment>
<evidence type="ECO:0008006" key="11">
    <source>
        <dbReference type="Google" id="ProtNLM"/>
    </source>
</evidence>
<dbReference type="InterPro" id="IPR036396">
    <property type="entry name" value="Cyt_P450_sf"/>
</dbReference>
<evidence type="ECO:0000313" key="9">
    <source>
        <dbReference type="EMBL" id="CAF9906100.1"/>
    </source>
</evidence>
<keyword evidence="8" id="KW-0812">Transmembrane</keyword>
<dbReference type="PRINTS" id="PR01239">
    <property type="entry name" value="EP450IICYP52"/>
</dbReference>
<dbReference type="GO" id="GO:0005506">
    <property type="term" value="F:iron ion binding"/>
    <property type="evidence" value="ECO:0007669"/>
    <property type="project" value="InterPro"/>
</dbReference>
<keyword evidence="7" id="KW-0503">Monooxygenase</keyword>
<dbReference type="InterPro" id="IPR001128">
    <property type="entry name" value="Cyt_P450"/>
</dbReference>
<dbReference type="SUPFAM" id="SSF48264">
    <property type="entry name" value="Cytochrome P450"/>
    <property type="match status" value="1"/>
</dbReference>
<dbReference type="CDD" id="cd11063">
    <property type="entry name" value="CYP52"/>
    <property type="match status" value="1"/>
</dbReference>
<dbReference type="AlphaFoldDB" id="A0A8H3I3P2"/>
<keyword evidence="6" id="KW-0408">Iron</keyword>
<gene>
    <name evidence="9" type="ORF">IMSHALPRED_004078</name>
</gene>
<evidence type="ECO:0000256" key="2">
    <source>
        <dbReference type="ARBA" id="ARBA00010617"/>
    </source>
</evidence>
<keyword evidence="8" id="KW-1133">Transmembrane helix</keyword>
<keyword evidence="5" id="KW-0560">Oxidoreductase</keyword>
<dbReference type="GO" id="GO:0016712">
    <property type="term" value="F:oxidoreductase activity, acting on paired donors, with incorporation or reduction of molecular oxygen, reduced flavin or flavoprotein as one donor, and incorporation of one atom of oxygen"/>
    <property type="evidence" value="ECO:0007669"/>
    <property type="project" value="InterPro"/>
</dbReference>
<keyword evidence="4" id="KW-0479">Metal-binding</keyword>
<dbReference type="EMBL" id="CAJPDT010000002">
    <property type="protein sequence ID" value="CAF9906100.1"/>
    <property type="molecule type" value="Genomic_DNA"/>
</dbReference>
<dbReference type="Gene3D" id="1.10.630.10">
    <property type="entry name" value="Cytochrome P450"/>
    <property type="match status" value="1"/>
</dbReference>
<evidence type="ECO:0000313" key="10">
    <source>
        <dbReference type="Proteomes" id="UP000664534"/>
    </source>
</evidence>
<evidence type="ECO:0000256" key="8">
    <source>
        <dbReference type="SAM" id="Phobius"/>
    </source>
</evidence>
<keyword evidence="10" id="KW-1185">Reference proteome</keyword>
<dbReference type="Pfam" id="PF00067">
    <property type="entry name" value="p450"/>
    <property type="match status" value="1"/>
</dbReference>
<dbReference type="OrthoDB" id="1470350at2759"/>
<dbReference type="GO" id="GO:0020037">
    <property type="term" value="F:heme binding"/>
    <property type="evidence" value="ECO:0007669"/>
    <property type="project" value="InterPro"/>
</dbReference>
<comment type="caution">
    <text evidence="9">The sequence shown here is derived from an EMBL/GenBank/DDBJ whole genome shotgun (WGS) entry which is preliminary data.</text>
</comment>
<dbReference type="InterPro" id="IPR047146">
    <property type="entry name" value="Cyt_P450_E_CYP52_fungi"/>
</dbReference>
<dbReference type="InterPro" id="IPR002974">
    <property type="entry name" value="Cyt_P450_E_CYP52_ascomycetes"/>
</dbReference>
<dbReference type="PRINTS" id="PR00464">
    <property type="entry name" value="EP450II"/>
</dbReference>
<evidence type="ECO:0000256" key="5">
    <source>
        <dbReference type="ARBA" id="ARBA00023002"/>
    </source>
</evidence>
<feature type="transmembrane region" description="Helical" evidence="8">
    <location>
        <begin position="6"/>
        <end position="28"/>
    </location>
</feature>
<name>A0A8H3I3P2_9LECA</name>
<evidence type="ECO:0000256" key="7">
    <source>
        <dbReference type="ARBA" id="ARBA00023033"/>
    </source>
</evidence>
<evidence type="ECO:0000256" key="6">
    <source>
        <dbReference type="ARBA" id="ARBA00023004"/>
    </source>
</evidence>
<sequence length="460" mass="52048">MVVRESLSPLTSFLVGGIILATLYLLALRLKTRRARHKIIKQRGCEAPPRLPLKDAFFGVDGIYDALRAARTKTYLDYKRSHYALHGNTFSYKFSTLSVISTIEPENIKTVLSTAFKDYVVGAPRRNAYLPLLGNSIVLADGAQWEHSRALLRPSFARSQVSDLSMLDIHVENLIRTIPRDGSTVDLGDLFLCYTADVTTDLMFGESIQSLSRPEAFQTNLMRAFRDAQAGAVRRFRLGSFARFVPQSTFYQAVKQVHTYVDAHINRAIKQHESLKQSLNDSGREDERYVFLHELLKVTGDGEIVRNELVAIFFAGRDTTSALLSNLFFVLARNPRIWQRLRDEVNQLQGRKPTLDELKTMKYLGSCLNEALRLYPVVPASSRVALRDTVLPEGGGVNERSPVFVAAGSLVVFHYFALHQRKDLWGPDADEFRPERWQNEKASWVMLTHLSTSMICANAY</sequence>
<evidence type="ECO:0000256" key="4">
    <source>
        <dbReference type="ARBA" id="ARBA00022723"/>
    </source>
</evidence>
<keyword evidence="3" id="KW-0349">Heme</keyword>
<accession>A0A8H3I3P2</accession>
<proteinExistence type="inferred from homology"/>
<dbReference type="PANTHER" id="PTHR24287:SF17">
    <property type="entry name" value="P450, PUTATIVE (EUROFUNG)-RELATED"/>
    <property type="match status" value="1"/>
</dbReference>
<organism evidence="9 10">
    <name type="scientific">Imshaugia aleurites</name>
    <dbReference type="NCBI Taxonomy" id="172621"/>
    <lineage>
        <taxon>Eukaryota</taxon>
        <taxon>Fungi</taxon>
        <taxon>Dikarya</taxon>
        <taxon>Ascomycota</taxon>
        <taxon>Pezizomycotina</taxon>
        <taxon>Lecanoromycetes</taxon>
        <taxon>OSLEUM clade</taxon>
        <taxon>Lecanoromycetidae</taxon>
        <taxon>Lecanorales</taxon>
        <taxon>Lecanorineae</taxon>
        <taxon>Parmeliaceae</taxon>
        <taxon>Imshaugia</taxon>
    </lineage>
</organism>